<dbReference type="PROSITE" id="PS50405">
    <property type="entry name" value="GST_CTER"/>
    <property type="match status" value="1"/>
</dbReference>
<dbReference type="NCBIfam" id="NF007831">
    <property type="entry name" value="PRK10542.1"/>
    <property type="match status" value="1"/>
</dbReference>
<dbReference type="PROSITE" id="PS50404">
    <property type="entry name" value="GST_NTER"/>
    <property type="match status" value="1"/>
</dbReference>
<dbReference type="Gene3D" id="3.40.30.10">
    <property type="entry name" value="Glutaredoxin"/>
    <property type="match status" value="1"/>
</dbReference>
<dbReference type="SFLD" id="SFLDG00358">
    <property type="entry name" value="Main_(cytGST)"/>
    <property type="match status" value="1"/>
</dbReference>
<dbReference type="InterPro" id="IPR004046">
    <property type="entry name" value="GST_C"/>
</dbReference>
<sequence length="202" mass="21607">MKLYYSPGACSMASHVILHEIGKPFEIEKVNTKTKVMDSGRDYWAINPKGAVPALELGDGEILTEGPAILQYIADSNGATELAPPAGTLARARVHEMLSFVGSELHKAFSPLFQPGKSDAEKEAAREAVGKKFGWLETCLSDGRAYLTGSAFTVADAYAFVVASWANFTGISLAAWPNLKAYVERIAARPSVQATLKAEGLA</sequence>
<feature type="domain" description="GST C-terminal" evidence="2">
    <location>
        <begin position="87"/>
        <end position="202"/>
    </location>
</feature>
<keyword evidence="4" id="KW-1185">Reference proteome</keyword>
<evidence type="ECO:0000259" key="1">
    <source>
        <dbReference type="PROSITE" id="PS50404"/>
    </source>
</evidence>
<dbReference type="InterPro" id="IPR036282">
    <property type="entry name" value="Glutathione-S-Trfase_C_sf"/>
</dbReference>
<dbReference type="SFLD" id="SFLDG01150">
    <property type="entry name" value="Main.1:_Beta-like"/>
    <property type="match status" value="1"/>
</dbReference>
<accession>A0A2T5BEF0</accession>
<dbReference type="SUPFAM" id="SSF52833">
    <property type="entry name" value="Thioredoxin-like"/>
    <property type="match status" value="1"/>
</dbReference>
<comment type="caution">
    <text evidence="3">The sequence shown here is derived from an EMBL/GenBank/DDBJ whole genome shotgun (WGS) entry which is preliminary data.</text>
</comment>
<dbReference type="Gene3D" id="1.20.1050.10">
    <property type="match status" value="1"/>
</dbReference>
<dbReference type="GO" id="GO:0016740">
    <property type="term" value="F:transferase activity"/>
    <property type="evidence" value="ECO:0007669"/>
    <property type="project" value="UniProtKB-KW"/>
</dbReference>
<evidence type="ECO:0000313" key="3">
    <source>
        <dbReference type="EMBL" id="PTM97375.1"/>
    </source>
</evidence>
<feature type="domain" description="GST N-terminal" evidence="1">
    <location>
        <begin position="1"/>
        <end position="81"/>
    </location>
</feature>
<gene>
    <name evidence="3" type="ORF">C7449_102246</name>
</gene>
<dbReference type="InterPro" id="IPR040079">
    <property type="entry name" value="Glutathione_S-Trfase"/>
</dbReference>
<dbReference type="PANTHER" id="PTHR44051:SF8">
    <property type="entry name" value="GLUTATHIONE S-TRANSFERASE GSTA"/>
    <property type="match status" value="1"/>
</dbReference>
<dbReference type="Pfam" id="PF00043">
    <property type="entry name" value="GST_C"/>
    <property type="match status" value="1"/>
</dbReference>
<name>A0A2T5BEF0_MYCDI</name>
<dbReference type="PANTHER" id="PTHR44051">
    <property type="entry name" value="GLUTATHIONE S-TRANSFERASE-RELATED"/>
    <property type="match status" value="1"/>
</dbReference>
<organism evidence="3 4">
    <name type="scientific">Mycoplana dimorpha</name>
    <dbReference type="NCBI Taxonomy" id="28320"/>
    <lineage>
        <taxon>Bacteria</taxon>
        <taxon>Pseudomonadati</taxon>
        <taxon>Pseudomonadota</taxon>
        <taxon>Alphaproteobacteria</taxon>
        <taxon>Hyphomicrobiales</taxon>
        <taxon>Rhizobiaceae</taxon>
        <taxon>Mycoplana</taxon>
    </lineage>
</organism>
<keyword evidence="3" id="KW-0808">Transferase</keyword>
<dbReference type="SFLD" id="SFLDS00019">
    <property type="entry name" value="Glutathione_Transferase_(cytos"/>
    <property type="match status" value="1"/>
</dbReference>
<reference evidence="3 4" key="1">
    <citation type="submission" date="2018-04" db="EMBL/GenBank/DDBJ databases">
        <title>Genomic Encyclopedia of Type Strains, Phase IV (KMG-IV): sequencing the most valuable type-strain genomes for metagenomic binning, comparative biology and taxonomic classification.</title>
        <authorList>
            <person name="Goeker M."/>
        </authorList>
    </citation>
    <scope>NUCLEOTIDE SEQUENCE [LARGE SCALE GENOMIC DNA]</scope>
    <source>
        <strain evidence="3 4">DSM 7138</strain>
    </source>
</reference>
<evidence type="ECO:0000259" key="2">
    <source>
        <dbReference type="PROSITE" id="PS50405"/>
    </source>
</evidence>
<dbReference type="EMBL" id="PZZZ01000002">
    <property type="protein sequence ID" value="PTM97375.1"/>
    <property type="molecule type" value="Genomic_DNA"/>
</dbReference>
<dbReference type="AlphaFoldDB" id="A0A2T5BEF0"/>
<dbReference type="InterPro" id="IPR010987">
    <property type="entry name" value="Glutathione-S-Trfase_C-like"/>
</dbReference>
<proteinExistence type="predicted"/>
<evidence type="ECO:0000313" key="4">
    <source>
        <dbReference type="Proteomes" id="UP000241247"/>
    </source>
</evidence>
<dbReference type="InterPro" id="IPR004045">
    <property type="entry name" value="Glutathione_S-Trfase_N"/>
</dbReference>
<dbReference type="Proteomes" id="UP000241247">
    <property type="component" value="Unassembled WGS sequence"/>
</dbReference>
<dbReference type="InterPro" id="IPR036249">
    <property type="entry name" value="Thioredoxin-like_sf"/>
</dbReference>
<dbReference type="CDD" id="cd03057">
    <property type="entry name" value="GST_N_Beta"/>
    <property type="match status" value="1"/>
</dbReference>
<dbReference type="OrthoDB" id="7583243at2"/>
<protein>
    <submittedName>
        <fullName evidence="3">Glutathione S-transferase</fullName>
    </submittedName>
</protein>
<dbReference type="Pfam" id="PF13409">
    <property type="entry name" value="GST_N_2"/>
    <property type="match status" value="1"/>
</dbReference>
<dbReference type="CDD" id="cd03188">
    <property type="entry name" value="GST_C_Beta"/>
    <property type="match status" value="1"/>
</dbReference>
<dbReference type="SUPFAM" id="SSF47616">
    <property type="entry name" value="GST C-terminal domain-like"/>
    <property type="match status" value="1"/>
</dbReference>